<dbReference type="AlphaFoldDB" id="A0A415HVC7"/>
<evidence type="ECO:0008006" key="3">
    <source>
        <dbReference type="Google" id="ProtNLM"/>
    </source>
</evidence>
<dbReference type="Gene3D" id="2.60.40.2700">
    <property type="match status" value="1"/>
</dbReference>
<evidence type="ECO:0000313" key="1">
    <source>
        <dbReference type="EMBL" id="RHK98152.1"/>
    </source>
</evidence>
<organism evidence="1 2">
    <name type="scientific">Blautia obeum</name>
    <dbReference type="NCBI Taxonomy" id="40520"/>
    <lineage>
        <taxon>Bacteria</taxon>
        <taxon>Bacillati</taxon>
        <taxon>Bacillota</taxon>
        <taxon>Clostridia</taxon>
        <taxon>Lachnospirales</taxon>
        <taxon>Lachnospiraceae</taxon>
        <taxon>Blautia</taxon>
    </lineage>
</organism>
<gene>
    <name evidence="1" type="ORF">DW040_02260</name>
</gene>
<accession>A0A415HVC7</accession>
<dbReference type="Proteomes" id="UP000284267">
    <property type="component" value="Unassembled WGS sequence"/>
</dbReference>
<reference evidence="1 2" key="1">
    <citation type="submission" date="2018-08" db="EMBL/GenBank/DDBJ databases">
        <title>A genome reference for cultivated species of the human gut microbiota.</title>
        <authorList>
            <person name="Zou Y."/>
            <person name="Xue W."/>
            <person name="Luo G."/>
        </authorList>
    </citation>
    <scope>NUCLEOTIDE SEQUENCE [LARGE SCALE GENOMIC DNA]</scope>
    <source>
        <strain evidence="1 2">AF39-4</strain>
    </source>
</reference>
<dbReference type="EMBL" id="QROE01000001">
    <property type="protein sequence ID" value="RHK98152.1"/>
    <property type="molecule type" value="Genomic_DNA"/>
</dbReference>
<evidence type="ECO:0000313" key="2">
    <source>
        <dbReference type="Proteomes" id="UP000284267"/>
    </source>
</evidence>
<proteinExistence type="predicted"/>
<dbReference type="RefSeq" id="WP_118367409.1">
    <property type="nucleotide sequence ID" value="NZ_CABJDZ010000001.1"/>
</dbReference>
<protein>
    <recommendedName>
        <fullName evidence="3">Ig-like domain-containing protein</fullName>
    </recommendedName>
</protein>
<sequence>MKVVDKALYNDNSTATNQTLIYGENTNVYGSTMTDRKPLAYGRITITDLTNIGKLSAYLTSSQPLMVVYDPNSANEYMPNWKTNNLVITPVVFFNNDQITLTSEFLEIKWKRKAGSGEITDLITGENVVNGSLVVTDNMLSNIEEGILTYSCSIKYVDTLSDSSLQTQTQMTYSLVKNAPELVDCSILGDTTFKYDSTGKLVSAGSITLTANLTNTKIVAWQYKNAKGEFVDYPQEITSDPVETTEESTSDVIADSPTETPIAATVSNILIVKATDDVFVDDIVTIKAVTEDPSVYDTHQIIKLRDGQQGAAGEGAVNVVLGNSSEIIPCSTSGTVVESKDIIIPFDCYKGINRVAGTASVGTLPSGVTVKTNTNATTTTSGTLVLAVAKGATLSFAESGDITITFTTSGVTSTHKFSWTKRIQAASGESAILLQIMVADNSSTVILNDGNNVILKAQLSSGTSVITSGITYQWSKFTGSAYENISNATGSQITVTPAMVDSVASFKCTATYNNKSYTAFYSVTDKTDPIEIRCFSTLGEQIINGSGVGAIYALVLRNGEELDAIKTTSFGAAYPSSPTSGTFFYKLDSTKKSVSLMKYNGTSWVEAVASEQPKAVYSWYRRDASGNELDKTKPYATGKAIYLDSTVVNRKINFTCKCEIN</sequence>
<name>A0A415HVC7_9FIRM</name>
<comment type="caution">
    <text evidence="1">The sequence shown here is derived from an EMBL/GenBank/DDBJ whole genome shotgun (WGS) entry which is preliminary data.</text>
</comment>